<feature type="compositionally biased region" description="Polar residues" evidence="1">
    <location>
        <begin position="94"/>
        <end position="105"/>
    </location>
</feature>
<feature type="region of interest" description="Disordered" evidence="1">
    <location>
        <begin position="206"/>
        <end position="226"/>
    </location>
</feature>
<evidence type="ECO:0000313" key="2">
    <source>
        <dbReference type="EMBL" id="EGO26751.1"/>
    </source>
</evidence>
<organism>
    <name type="scientific">Serpula lacrymans var. lacrymans (strain S7.9)</name>
    <name type="common">Dry rot fungus</name>
    <dbReference type="NCBI Taxonomy" id="578457"/>
    <lineage>
        <taxon>Eukaryota</taxon>
        <taxon>Fungi</taxon>
        <taxon>Dikarya</taxon>
        <taxon>Basidiomycota</taxon>
        <taxon>Agaricomycotina</taxon>
        <taxon>Agaricomycetes</taxon>
        <taxon>Agaricomycetidae</taxon>
        <taxon>Boletales</taxon>
        <taxon>Coniophorineae</taxon>
        <taxon>Serpulaceae</taxon>
        <taxon>Serpula</taxon>
    </lineage>
</organism>
<dbReference type="Proteomes" id="UP000008064">
    <property type="component" value="Unassembled WGS sequence"/>
</dbReference>
<feature type="compositionally biased region" description="Polar residues" evidence="1">
    <location>
        <begin position="1"/>
        <end position="26"/>
    </location>
</feature>
<dbReference type="RefSeq" id="XP_007316924.1">
    <property type="nucleotide sequence ID" value="XM_007316862.1"/>
</dbReference>
<dbReference type="AlphaFoldDB" id="F8NRF8"/>
<dbReference type="EMBL" id="GL945432">
    <property type="protein sequence ID" value="EGO26751.1"/>
    <property type="molecule type" value="Genomic_DNA"/>
</dbReference>
<dbReference type="GeneID" id="18814712"/>
<reference evidence="2" key="1">
    <citation type="submission" date="2011-04" db="EMBL/GenBank/DDBJ databases">
        <title>Evolution of plant cell wall degrading machinery underlies the functional diversity of forest fungi.</title>
        <authorList>
            <consortium name="US DOE Joint Genome Institute (JGI-PGF)"/>
            <person name="Eastwood D.C."/>
            <person name="Floudas D."/>
            <person name="Binder M."/>
            <person name="Majcherczyk A."/>
            <person name="Schneider P."/>
            <person name="Aerts A."/>
            <person name="Asiegbu F.O."/>
            <person name="Baker S.E."/>
            <person name="Barry K."/>
            <person name="Bendiksby M."/>
            <person name="Blumentritt M."/>
            <person name="Coutinho P.M."/>
            <person name="Cullen D."/>
            <person name="Cullen D."/>
            <person name="Gathman A."/>
            <person name="Goodell B."/>
            <person name="Henrissat B."/>
            <person name="Ihrmark K."/>
            <person name="Kauserud H."/>
            <person name="Kohler A."/>
            <person name="LaButti K."/>
            <person name="Lapidus A."/>
            <person name="Lavin J.L."/>
            <person name="Lee Y.-H."/>
            <person name="Lindquist E."/>
            <person name="Lilly W."/>
            <person name="Lucas S."/>
            <person name="Morin E."/>
            <person name="Murat C."/>
            <person name="Oguiza J.A."/>
            <person name="Park J."/>
            <person name="Pisabarro A.G."/>
            <person name="Riley R."/>
            <person name="Rosling A."/>
            <person name="Salamov A."/>
            <person name="Schmidt O."/>
            <person name="Schmutz J."/>
            <person name="Skrede I."/>
            <person name="Stenlid J."/>
            <person name="Wiebenga A."/>
            <person name="Xie X."/>
            <person name="Kues U."/>
            <person name="Hibbett D.S."/>
            <person name="Hoffmeister D."/>
            <person name="Hogberg N."/>
            <person name="Martin F."/>
            <person name="Grigoriev I.V."/>
            <person name="Watkinson S.C."/>
        </authorList>
    </citation>
    <scope>NUCLEOTIDE SEQUENCE</scope>
    <source>
        <strain evidence="2">S7.9</strain>
    </source>
</reference>
<dbReference type="KEGG" id="sla:SERLADRAFT_436571"/>
<accession>F8NRF8</accession>
<dbReference type="OrthoDB" id="2693046at2759"/>
<evidence type="ECO:0000256" key="1">
    <source>
        <dbReference type="SAM" id="MobiDB-lite"/>
    </source>
</evidence>
<proteinExistence type="predicted"/>
<protein>
    <submittedName>
        <fullName evidence="2">Uncharacterized protein</fullName>
    </submittedName>
</protein>
<gene>
    <name evidence="2" type="ORF">SERLADRAFT_436571</name>
</gene>
<dbReference type="HOGENOM" id="CLU_994541_0_0_1"/>
<feature type="compositionally biased region" description="Low complexity" evidence="1">
    <location>
        <begin position="64"/>
        <end position="93"/>
    </location>
</feature>
<feature type="region of interest" description="Disordered" evidence="1">
    <location>
        <begin position="1"/>
        <end position="106"/>
    </location>
</feature>
<name>F8NRF8_SERL9</name>
<sequence>MRPISSSSYTSAPFRSPSTCSLPQQSRKFRPLPLVPTPLSIAIATEDSDSSRPSSPRPLPVPPTYSSQPSSPSQSPLSSPLTPYSSRSLSLSSNTPRGPNSTRSDLLTPLKIPVLCRSSLSSVSTGQTLVTPISPACPSPFTTKRRRFSKLRRHFGEAPPYDLVFPSDGGPAGVSCPDTTSEGIVDIKPPSHHPCYEGGQNIDVGNDGCEGESESGSGSDGGNDEEHGDECCEMGYVLECANEAPQCTTKRFSAKWVQEKKGRRYTEKDYDGLLHRLRKL</sequence>